<dbReference type="Gene3D" id="2.70.98.10">
    <property type="match status" value="1"/>
</dbReference>
<dbReference type="InterPro" id="IPR006103">
    <property type="entry name" value="Glyco_hydro_2_cat"/>
</dbReference>
<dbReference type="InterPro" id="IPR014718">
    <property type="entry name" value="GH-type_carb-bd"/>
</dbReference>
<evidence type="ECO:0000256" key="2">
    <source>
        <dbReference type="ARBA" id="ARBA00001913"/>
    </source>
</evidence>
<dbReference type="SUPFAM" id="SSF49785">
    <property type="entry name" value="Galactose-binding domain-like"/>
    <property type="match status" value="1"/>
</dbReference>
<comment type="subunit">
    <text evidence="4">Monomer.</text>
</comment>
<comment type="caution">
    <text evidence="12">The sequence shown here is derived from an EMBL/GenBank/DDBJ whole genome shotgun (WGS) entry which is preliminary data.</text>
</comment>
<evidence type="ECO:0000256" key="1">
    <source>
        <dbReference type="ARBA" id="ARBA00001412"/>
    </source>
</evidence>
<evidence type="ECO:0000256" key="6">
    <source>
        <dbReference type="ARBA" id="ARBA00022801"/>
    </source>
</evidence>
<dbReference type="InterPro" id="IPR036156">
    <property type="entry name" value="Beta-gal/glucu_dom_sf"/>
</dbReference>
<protein>
    <recommendedName>
        <fullName evidence="5 10">Beta-galactosidase</fullName>
        <ecNumber evidence="5 10">3.2.1.23</ecNumber>
    </recommendedName>
    <alternativeName>
        <fullName evidence="9 10">Lactase</fullName>
    </alternativeName>
</protein>
<dbReference type="InterPro" id="IPR008979">
    <property type="entry name" value="Galactose-bd-like_sf"/>
</dbReference>
<dbReference type="PROSITE" id="PS00608">
    <property type="entry name" value="GLYCOSYL_HYDROL_F2_2"/>
    <property type="match status" value="1"/>
</dbReference>
<dbReference type="PANTHER" id="PTHR46323">
    <property type="entry name" value="BETA-GALACTOSIDASE"/>
    <property type="match status" value="1"/>
</dbReference>
<comment type="cofactor">
    <cofactor evidence="2">
        <name>Ca(2+)</name>
        <dbReference type="ChEBI" id="CHEBI:29108"/>
    </cofactor>
</comment>
<sequence>MKINHLITLLIVLTLFSCKDEMIEKPIYIAEIWENPEWENPEIFQINREQPTASFYRYTDDRSALKNQSWENSPLYESLNGTWHFYYADSVQARPTDFYKNDFDIRGWDTILVPSNWEMKGFGIPVYTNIKYMFPANPPYIPHNINNNGSYKREFEIPEEWDGKDIYLHFAGVSGAMYVWVNEEFVGYNEGSKTAAEFNIVNVVKPGKNTISVQVMRWSDASYMEDQDFWRLSGIERDVYVYATNKVTLRDFRVTADLENNYQDGIFNLHAQIQNNSNDLVEKTIEIKLLDGDSEIYSEKKSIKLNLGENEINFSQIIPNIKSWNAETPNLYALLIKFNDESSAVKVGFRNLKIENSQFLVNGKPVLIKGVNLHDHSDTEGHFVSETLTKKDLEVMKQNNINAIRCSHYPKNPFFYRLCDQYGFYVIDEANIETHGMGATNQGLDKNLKLQAKHPAYLPTWKEAHLDRTIRMFERDKNHPSIIIWSLGNEAGNGDNFFTTYKWLKENDSTRPTQYEGATGYANTDIQVPMYWTIEKMIEYAKQENTRPLIQCEYAHAMGNSTGNFQDYWDVIEAHDIMQGGFIWDWVDQGILTKNETDESFWAYGGDLGGFELQNDKNFCLNGIVNPDRTAHPALFEVKKVYQSIKFKPLNLKSGEITIKNIYDFTNLEAFNFSWKLLENGKEIESGVLPTLNIPPYETQKVIIDLPTLKNEDAEYHLNLYATSRSATDLVPEDHFVAFEQFQLTDHKLDSFISETSEKISIVTNDSIATFSNKNFELRFDSKKGQLMSLDYGDGNILIQGITSNFWRAVTDNDFGAGSPKKLAKWKEATKNQILNNVKYVSGNKELGPILDASSSDIKIITSFALPSIEGEIIIVYEINALGEIKVSNQLNNIKSDLPHLPRFGNNLIVKKEFQNVSWFGRGPHENYNDRNTAALVGQYSATVQDLYFPYIRPQENGYKTAVRWVTFKNDNGKGFKLEGSQLLSFSAHHQYNDDFDAGDTKKQRHTTDIIKRDFVNINIDYGQTGVGGDDSWSPRAWAHEKYRIQPENLKYTYIISPIK</sequence>
<organism evidence="12 13">
    <name type="scientific">Gaetbulibacter aquiaggeris</name>
    <dbReference type="NCBI Taxonomy" id="1735373"/>
    <lineage>
        <taxon>Bacteria</taxon>
        <taxon>Pseudomonadati</taxon>
        <taxon>Bacteroidota</taxon>
        <taxon>Flavobacteriia</taxon>
        <taxon>Flavobacteriales</taxon>
        <taxon>Flavobacteriaceae</taxon>
        <taxon>Gaetbulibacter</taxon>
    </lineage>
</organism>
<evidence type="ECO:0000259" key="11">
    <source>
        <dbReference type="SMART" id="SM01038"/>
    </source>
</evidence>
<comment type="similarity">
    <text evidence="3 10">Belongs to the glycosyl hydrolase 2 family.</text>
</comment>
<dbReference type="SMART" id="SM01038">
    <property type="entry name" value="Bgal_small_N"/>
    <property type="match status" value="1"/>
</dbReference>
<dbReference type="PRINTS" id="PR00132">
    <property type="entry name" value="GLHYDRLASE2"/>
</dbReference>
<comment type="catalytic activity">
    <reaction evidence="1 10">
        <text>Hydrolysis of terminal non-reducing beta-D-galactose residues in beta-D-galactosides.</text>
        <dbReference type="EC" id="3.2.1.23"/>
    </reaction>
</comment>
<reference evidence="12 13" key="1">
    <citation type="submission" date="2024-02" db="EMBL/GenBank/DDBJ databases">
        <title>A Gaetbulibacter species isolated from tidal flats and genomic insights of their niches.</title>
        <authorList>
            <person name="Ye Y."/>
        </authorList>
    </citation>
    <scope>NUCLEOTIDE SEQUENCE [LARGE SCALE GENOMIC DNA]</scope>
    <source>
        <strain evidence="12 13">KEM-8</strain>
    </source>
</reference>
<dbReference type="InterPro" id="IPR011013">
    <property type="entry name" value="Gal_mutarotase_sf_dom"/>
</dbReference>
<evidence type="ECO:0000256" key="8">
    <source>
        <dbReference type="ARBA" id="ARBA00023295"/>
    </source>
</evidence>
<evidence type="ECO:0000313" key="12">
    <source>
        <dbReference type="EMBL" id="MFH6768612.1"/>
    </source>
</evidence>
<dbReference type="InterPro" id="IPR050347">
    <property type="entry name" value="Bact_Beta-galactosidase"/>
</dbReference>
<evidence type="ECO:0000256" key="7">
    <source>
        <dbReference type="ARBA" id="ARBA00022837"/>
    </source>
</evidence>
<keyword evidence="8 10" id="KW-0326">Glycosidase</keyword>
<dbReference type="InterPro" id="IPR023230">
    <property type="entry name" value="Glyco_hydro_2_CS"/>
</dbReference>
<dbReference type="InterPro" id="IPR004199">
    <property type="entry name" value="B-gal_small/dom_5"/>
</dbReference>
<dbReference type="EC" id="3.2.1.23" evidence="5 10"/>
<dbReference type="GO" id="GO:0016787">
    <property type="term" value="F:hydrolase activity"/>
    <property type="evidence" value="ECO:0007669"/>
    <property type="project" value="UniProtKB-KW"/>
</dbReference>
<dbReference type="Gene3D" id="3.20.20.80">
    <property type="entry name" value="Glycosidases"/>
    <property type="match status" value="1"/>
</dbReference>
<keyword evidence="6 10" id="KW-0378">Hydrolase</keyword>
<dbReference type="SUPFAM" id="SSF74650">
    <property type="entry name" value="Galactose mutarotase-like"/>
    <property type="match status" value="1"/>
</dbReference>
<name>A0ABW7MTZ8_9FLAO</name>
<dbReference type="InterPro" id="IPR013783">
    <property type="entry name" value="Ig-like_fold"/>
</dbReference>
<dbReference type="RefSeq" id="WP_395437863.1">
    <property type="nucleotide sequence ID" value="NZ_JBAWKC010000002.1"/>
</dbReference>
<accession>A0ABW7MTZ8</accession>
<evidence type="ECO:0000256" key="5">
    <source>
        <dbReference type="ARBA" id="ARBA00012756"/>
    </source>
</evidence>
<proteinExistence type="inferred from homology"/>
<dbReference type="Gene3D" id="2.60.120.260">
    <property type="entry name" value="Galactose-binding domain-like"/>
    <property type="match status" value="1"/>
</dbReference>
<dbReference type="Proteomes" id="UP001610104">
    <property type="component" value="Unassembled WGS sequence"/>
</dbReference>
<keyword evidence="13" id="KW-1185">Reference proteome</keyword>
<dbReference type="InterPro" id="IPR017853">
    <property type="entry name" value="GH"/>
</dbReference>
<dbReference type="SUPFAM" id="SSF49303">
    <property type="entry name" value="beta-Galactosidase/glucuronidase domain"/>
    <property type="match status" value="2"/>
</dbReference>
<dbReference type="Pfam" id="PF02929">
    <property type="entry name" value="Bgal_small_N"/>
    <property type="match status" value="1"/>
</dbReference>
<dbReference type="InterPro" id="IPR006104">
    <property type="entry name" value="Glyco_hydro_2_N"/>
</dbReference>
<dbReference type="Pfam" id="PF00703">
    <property type="entry name" value="Glyco_hydro_2"/>
    <property type="match status" value="1"/>
</dbReference>
<evidence type="ECO:0000256" key="9">
    <source>
        <dbReference type="ARBA" id="ARBA00032230"/>
    </source>
</evidence>
<dbReference type="InterPro" id="IPR006101">
    <property type="entry name" value="Glyco_hydro_2"/>
</dbReference>
<dbReference type="InterPro" id="IPR006102">
    <property type="entry name" value="Ig-like_GH2"/>
</dbReference>
<evidence type="ECO:0000256" key="4">
    <source>
        <dbReference type="ARBA" id="ARBA00011245"/>
    </source>
</evidence>
<dbReference type="PROSITE" id="PS51257">
    <property type="entry name" value="PROKAR_LIPOPROTEIN"/>
    <property type="match status" value="1"/>
</dbReference>
<dbReference type="Pfam" id="PF16353">
    <property type="entry name" value="LacZ_4"/>
    <property type="match status" value="1"/>
</dbReference>
<dbReference type="PROSITE" id="PS00719">
    <property type="entry name" value="GLYCOSYL_HYDROL_F2_1"/>
    <property type="match status" value="1"/>
</dbReference>
<dbReference type="InterPro" id="IPR023232">
    <property type="entry name" value="Glyco_hydro_2_AS"/>
</dbReference>
<dbReference type="Gene3D" id="2.60.40.10">
    <property type="entry name" value="Immunoglobulins"/>
    <property type="match status" value="2"/>
</dbReference>
<dbReference type="SUPFAM" id="SSF51445">
    <property type="entry name" value="(Trans)glycosidases"/>
    <property type="match status" value="1"/>
</dbReference>
<feature type="domain" description="Beta galactosidase small chain/" evidence="11">
    <location>
        <begin position="770"/>
        <end position="1057"/>
    </location>
</feature>
<evidence type="ECO:0000256" key="10">
    <source>
        <dbReference type="RuleBase" id="RU361154"/>
    </source>
</evidence>
<gene>
    <name evidence="12" type="ORF">V8G56_07695</name>
</gene>
<keyword evidence="7" id="KW-0106">Calcium</keyword>
<dbReference type="EMBL" id="JBAWKC010000002">
    <property type="protein sequence ID" value="MFH6768612.1"/>
    <property type="molecule type" value="Genomic_DNA"/>
</dbReference>
<dbReference type="Pfam" id="PF02837">
    <property type="entry name" value="Glyco_hydro_2_N"/>
    <property type="match status" value="1"/>
</dbReference>
<dbReference type="PANTHER" id="PTHR46323:SF2">
    <property type="entry name" value="BETA-GALACTOSIDASE"/>
    <property type="match status" value="1"/>
</dbReference>
<dbReference type="InterPro" id="IPR032312">
    <property type="entry name" value="LacZ_4"/>
</dbReference>
<evidence type="ECO:0000256" key="3">
    <source>
        <dbReference type="ARBA" id="ARBA00007401"/>
    </source>
</evidence>
<evidence type="ECO:0000313" key="13">
    <source>
        <dbReference type="Proteomes" id="UP001610104"/>
    </source>
</evidence>
<dbReference type="Pfam" id="PF02836">
    <property type="entry name" value="Glyco_hydro_2_C"/>
    <property type="match status" value="1"/>
</dbReference>